<dbReference type="GO" id="GO:0047369">
    <property type="term" value="F:succinate-hydroxymethylglutarate CoA-transferase activity"/>
    <property type="evidence" value="ECO:0007669"/>
    <property type="project" value="TreeGrafter"/>
</dbReference>
<dbReference type="InterPro" id="IPR003673">
    <property type="entry name" value="CoA-Trfase_fam_III"/>
</dbReference>
<dbReference type="Gene3D" id="3.30.1540.10">
    <property type="entry name" value="formyl-coa transferase, domain 3"/>
    <property type="match status" value="1"/>
</dbReference>
<dbReference type="Proteomes" id="UP000799424">
    <property type="component" value="Unassembled WGS sequence"/>
</dbReference>
<dbReference type="SUPFAM" id="SSF89796">
    <property type="entry name" value="CoA-transferase family III (CaiB/BaiF)"/>
    <property type="match status" value="1"/>
</dbReference>
<dbReference type="FunFam" id="3.30.1540.10:FF:000005">
    <property type="entry name" value="succinate--hydroxymethylglutarate CoA-transferase isoform X4"/>
    <property type="match status" value="1"/>
</dbReference>
<sequence>MFFKMAGLISRSSRRIVQSPCLPSQFSRRNMPRRTIASTTASGAASNLPLAGIKVLDMTRVLAGPYCTQILGDLGADVIKIEHPTRGDDTRAWGPPYAQYTNDMKGPGESAYYLGVNRNKRSMGLSFQHPAGVDILHRLVKECDVLVENYLPNSLAKYAMDYKTVSKINPQIIYASITGYGQTGPYSNRAGYDVMVEAEFGLMHITGERDGPPVKVGVAVTDLTTGLYTSNSVMAALLARMKTGRGQHIDVALSDCQVATLANIASSCLVSGKRDTGRWGTSHPSIVPYKAFKTSDGDILLGGGNDRLYGIICERLGKAEWITDDRFKTNALRVQHRDTLEGLIENETKQKTTQEWLDVLERCGLPYAAINDVQDTLNHEHVLARDMVKEINHPACGPIKLVNTPVKWSDSKPDIRLPPPTLGQHTDEILSDVLGLKDTEIHKLRGEGVIA</sequence>
<organism evidence="3 4">
    <name type="scientific">Ophiobolus disseminans</name>
    <dbReference type="NCBI Taxonomy" id="1469910"/>
    <lineage>
        <taxon>Eukaryota</taxon>
        <taxon>Fungi</taxon>
        <taxon>Dikarya</taxon>
        <taxon>Ascomycota</taxon>
        <taxon>Pezizomycotina</taxon>
        <taxon>Dothideomycetes</taxon>
        <taxon>Pleosporomycetidae</taxon>
        <taxon>Pleosporales</taxon>
        <taxon>Pleosporineae</taxon>
        <taxon>Phaeosphaeriaceae</taxon>
        <taxon>Ophiobolus</taxon>
    </lineage>
</organism>
<protein>
    <submittedName>
        <fullName evidence="3">CAIB/BAIF family protein</fullName>
    </submittedName>
</protein>
<evidence type="ECO:0000313" key="3">
    <source>
        <dbReference type="EMBL" id="KAF2828708.1"/>
    </source>
</evidence>
<evidence type="ECO:0000256" key="2">
    <source>
        <dbReference type="ARBA" id="ARBA00022679"/>
    </source>
</evidence>
<keyword evidence="2" id="KW-0808">Transferase</keyword>
<reference evidence="3" key="1">
    <citation type="journal article" date="2020" name="Stud. Mycol.">
        <title>101 Dothideomycetes genomes: a test case for predicting lifestyles and emergence of pathogens.</title>
        <authorList>
            <person name="Haridas S."/>
            <person name="Albert R."/>
            <person name="Binder M."/>
            <person name="Bloem J."/>
            <person name="Labutti K."/>
            <person name="Salamov A."/>
            <person name="Andreopoulos B."/>
            <person name="Baker S."/>
            <person name="Barry K."/>
            <person name="Bills G."/>
            <person name="Bluhm B."/>
            <person name="Cannon C."/>
            <person name="Castanera R."/>
            <person name="Culley D."/>
            <person name="Daum C."/>
            <person name="Ezra D."/>
            <person name="Gonzalez J."/>
            <person name="Henrissat B."/>
            <person name="Kuo A."/>
            <person name="Liang C."/>
            <person name="Lipzen A."/>
            <person name="Lutzoni F."/>
            <person name="Magnuson J."/>
            <person name="Mondo S."/>
            <person name="Nolan M."/>
            <person name="Ohm R."/>
            <person name="Pangilinan J."/>
            <person name="Park H.-J."/>
            <person name="Ramirez L."/>
            <person name="Alfaro M."/>
            <person name="Sun H."/>
            <person name="Tritt A."/>
            <person name="Yoshinaga Y."/>
            <person name="Zwiers L.-H."/>
            <person name="Turgeon B."/>
            <person name="Goodwin S."/>
            <person name="Spatafora J."/>
            <person name="Crous P."/>
            <person name="Grigoriev I."/>
        </authorList>
    </citation>
    <scope>NUCLEOTIDE SEQUENCE</scope>
    <source>
        <strain evidence="3">CBS 113818</strain>
    </source>
</reference>
<dbReference type="InterPro" id="IPR050483">
    <property type="entry name" value="CoA-transferase_III_domain"/>
</dbReference>
<name>A0A6A7A7F1_9PLEO</name>
<keyword evidence="4" id="KW-1185">Reference proteome</keyword>
<dbReference type="Pfam" id="PF02515">
    <property type="entry name" value="CoA_transf_3"/>
    <property type="match status" value="1"/>
</dbReference>
<gene>
    <name evidence="3" type="ORF">CC86DRAFT_444827</name>
</gene>
<comment type="similarity">
    <text evidence="1">Belongs to the CoA-transferase III family.</text>
</comment>
<dbReference type="GO" id="GO:0005739">
    <property type="term" value="C:mitochondrion"/>
    <property type="evidence" value="ECO:0007669"/>
    <property type="project" value="TreeGrafter"/>
</dbReference>
<evidence type="ECO:0000313" key="4">
    <source>
        <dbReference type="Proteomes" id="UP000799424"/>
    </source>
</evidence>
<dbReference type="EMBL" id="MU006222">
    <property type="protein sequence ID" value="KAF2828708.1"/>
    <property type="molecule type" value="Genomic_DNA"/>
</dbReference>
<accession>A0A6A7A7F1</accession>
<proteinExistence type="inferred from homology"/>
<dbReference type="InterPro" id="IPR023606">
    <property type="entry name" value="CoA-Trfase_III_dom_1_sf"/>
</dbReference>
<dbReference type="InterPro" id="IPR044855">
    <property type="entry name" value="CoA-Trfase_III_dom3_sf"/>
</dbReference>
<evidence type="ECO:0000256" key="1">
    <source>
        <dbReference type="ARBA" id="ARBA00008383"/>
    </source>
</evidence>
<dbReference type="OrthoDB" id="5863171at2759"/>
<dbReference type="PANTHER" id="PTHR48207">
    <property type="entry name" value="SUCCINATE--HYDROXYMETHYLGLUTARATE COA-TRANSFERASE"/>
    <property type="match status" value="1"/>
</dbReference>
<dbReference type="Gene3D" id="3.40.50.10540">
    <property type="entry name" value="Crotonobetainyl-coa:carnitine coa-transferase, domain 1"/>
    <property type="match status" value="1"/>
</dbReference>
<dbReference type="AlphaFoldDB" id="A0A6A7A7F1"/>
<dbReference type="PANTHER" id="PTHR48207:SF3">
    <property type="entry name" value="SUCCINATE--HYDROXYMETHYLGLUTARATE COA-TRANSFERASE"/>
    <property type="match status" value="1"/>
</dbReference>